<evidence type="ECO:0000256" key="3">
    <source>
        <dbReference type="RuleBase" id="RU361155"/>
    </source>
</evidence>
<comment type="caution">
    <text evidence="5">The sequence shown here is derived from an EMBL/GenBank/DDBJ whole genome shotgun (WGS) entry which is preliminary data.</text>
</comment>
<dbReference type="AlphaFoldDB" id="A0A8K0MKE5"/>
<evidence type="ECO:0000313" key="6">
    <source>
        <dbReference type="Proteomes" id="UP000796880"/>
    </source>
</evidence>
<dbReference type="PANTHER" id="PTHR11783">
    <property type="entry name" value="SULFOTRANSFERASE SULT"/>
    <property type="match status" value="1"/>
</dbReference>
<dbReference type="Pfam" id="PF00685">
    <property type="entry name" value="Sulfotransfer_1"/>
    <property type="match status" value="1"/>
</dbReference>
<sequence>MELPEKTKSCSSSSLILMNEEDDHEEAKNKIDKLVITLPKDESFGVVNYKYQGIWNPEKVLFMMYEDMKEHKVSELKRLATFLGFPFTEEEEAQGLVEEISSLCSFENLKNLKVNQNDSGSNPRVPPNAFFRNGKVGDYTHLLTPSMAKYLKKLADDKFAGSGLVFKYAN</sequence>
<keyword evidence="2 3" id="KW-0808">Transferase</keyword>
<keyword evidence="6" id="KW-1185">Reference proteome</keyword>
<evidence type="ECO:0000313" key="5">
    <source>
        <dbReference type="EMBL" id="KAF3448775.1"/>
    </source>
</evidence>
<dbReference type="Gene3D" id="3.40.50.300">
    <property type="entry name" value="P-loop containing nucleotide triphosphate hydrolases"/>
    <property type="match status" value="1"/>
</dbReference>
<dbReference type="OrthoDB" id="205623at2759"/>
<dbReference type="EMBL" id="VOIH02000004">
    <property type="protein sequence ID" value="KAF3448775.1"/>
    <property type="molecule type" value="Genomic_DNA"/>
</dbReference>
<gene>
    <name evidence="5" type="ORF">FNV43_RR09488</name>
</gene>
<protein>
    <recommendedName>
        <fullName evidence="3">Sulfotransferase</fullName>
        <ecNumber evidence="3">2.8.2.-</ecNumber>
    </recommendedName>
</protein>
<dbReference type="InterPro" id="IPR027417">
    <property type="entry name" value="P-loop_NTPase"/>
</dbReference>
<organism evidence="5 6">
    <name type="scientific">Rhamnella rubrinervis</name>
    <dbReference type="NCBI Taxonomy" id="2594499"/>
    <lineage>
        <taxon>Eukaryota</taxon>
        <taxon>Viridiplantae</taxon>
        <taxon>Streptophyta</taxon>
        <taxon>Embryophyta</taxon>
        <taxon>Tracheophyta</taxon>
        <taxon>Spermatophyta</taxon>
        <taxon>Magnoliopsida</taxon>
        <taxon>eudicotyledons</taxon>
        <taxon>Gunneridae</taxon>
        <taxon>Pentapetalae</taxon>
        <taxon>rosids</taxon>
        <taxon>fabids</taxon>
        <taxon>Rosales</taxon>
        <taxon>Rhamnaceae</taxon>
        <taxon>rhamnoid group</taxon>
        <taxon>Rhamneae</taxon>
        <taxon>Rhamnella</taxon>
    </lineage>
</organism>
<proteinExistence type="inferred from homology"/>
<dbReference type="EC" id="2.8.2.-" evidence="3"/>
<evidence type="ECO:0000256" key="2">
    <source>
        <dbReference type="ARBA" id="ARBA00022679"/>
    </source>
</evidence>
<accession>A0A8K0MKE5</accession>
<dbReference type="InterPro" id="IPR000863">
    <property type="entry name" value="Sulfotransferase_dom"/>
</dbReference>
<feature type="domain" description="Sulfotransferase" evidence="4">
    <location>
        <begin position="54"/>
        <end position="163"/>
    </location>
</feature>
<comment type="similarity">
    <text evidence="1 3">Belongs to the sulfotransferase 1 family.</text>
</comment>
<evidence type="ECO:0000259" key="4">
    <source>
        <dbReference type="Pfam" id="PF00685"/>
    </source>
</evidence>
<dbReference type="SUPFAM" id="SSF52540">
    <property type="entry name" value="P-loop containing nucleoside triphosphate hydrolases"/>
    <property type="match status" value="1"/>
</dbReference>
<dbReference type="GO" id="GO:0008146">
    <property type="term" value="F:sulfotransferase activity"/>
    <property type="evidence" value="ECO:0007669"/>
    <property type="project" value="InterPro"/>
</dbReference>
<evidence type="ECO:0000256" key="1">
    <source>
        <dbReference type="ARBA" id="ARBA00005771"/>
    </source>
</evidence>
<dbReference type="Proteomes" id="UP000796880">
    <property type="component" value="Unassembled WGS sequence"/>
</dbReference>
<name>A0A8K0MKE5_9ROSA</name>
<reference evidence="5" key="1">
    <citation type="submission" date="2020-03" db="EMBL/GenBank/DDBJ databases">
        <title>A high-quality chromosome-level genome assembly of a woody plant with both climbing and erect habits, Rhamnella rubrinervis.</title>
        <authorList>
            <person name="Lu Z."/>
            <person name="Yang Y."/>
            <person name="Zhu X."/>
            <person name="Sun Y."/>
        </authorList>
    </citation>
    <scope>NUCLEOTIDE SEQUENCE</scope>
    <source>
        <strain evidence="5">BYM</strain>
        <tissue evidence="5">Leaf</tissue>
    </source>
</reference>